<dbReference type="STRING" id="1232683.ADIMK_3826"/>
<evidence type="ECO:0000313" key="1">
    <source>
        <dbReference type="EMBL" id="KEA62165.1"/>
    </source>
</evidence>
<reference evidence="1 2" key="1">
    <citation type="submission" date="2014-04" db="EMBL/GenBank/DDBJ databases">
        <title>Marinobacterium kochiensis sp. nov., isolated from sediment sample collected from Kochi backwaters in Kerala, India.</title>
        <authorList>
            <person name="Singh A."/>
            <person name="Pinnaka A.K."/>
        </authorList>
    </citation>
    <scope>NUCLEOTIDE SEQUENCE [LARGE SCALE GENOMIC DNA]</scope>
    <source>
        <strain evidence="1 2">AK27</strain>
    </source>
</reference>
<dbReference type="EMBL" id="JMQN01000057">
    <property type="protein sequence ID" value="KEA62165.1"/>
    <property type="molecule type" value="Genomic_DNA"/>
</dbReference>
<dbReference type="RefSeq" id="WP_036191431.1">
    <property type="nucleotide sequence ID" value="NZ_JMQN01000057.1"/>
</dbReference>
<comment type="caution">
    <text evidence="1">The sequence shown here is derived from an EMBL/GenBank/DDBJ whole genome shotgun (WGS) entry which is preliminary data.</text>
</comment>
<sequence>MSNVFARIGMVALLALVLLMQTVSARSAMSMTPGMPTGNSHLEYACEGISGCDGTEVQALDCCADEIEQHCASGLCSVAALCLPVSLTPLVPLNAAGLGASIQHFMTTVIPPPLPPPKAVVSIS</sequence>
<protein>
    <submittedName>
        <fullName evidence="1">Uncharacterized protein</fullName>
    </submittedName>
</protein>
<name>A0A081FUG0_9GAMM</name>
<gene>
    <name evidence="1" type="ORF">ADIMK_3826</name>
</gene>
<dbReference type="AlphaFoldDB" id="A0A081FUG0"/>
<proteinExistence type="predicted"/>
<keyword evidence="2" id="KW-1185">Reference proteome</keyword>
<accession>A0A081FUG0</accession>
<evidence type="ECO:0000313" key="2">
    <source>
        <dbReference type="Proteomes" id="UP000028252"/>
    </source>
</evidence>
<dbReference type="PATRIC" id="fig|1232683.4.peg.3767"/>
<dbReference type="Proteomes" id="UP000028252">
    <property type="component" value="Unassembled WGS sequence"/>
</dbReference>
<organism evidence="1 2">
    <name type="scientific">Marinobacterium lacunae</name>
    <dbReference type="NCBI Taxonomy" id="1232683"/>
    <lineage>
        <taxon>Bacteria</taxon>
        <taxon>Pseudomonadati</taxon>
        <taxon>Pseudomonadota</taxon>
        <taxon>Gammaproteobacteria</taxon>
        <taxon>Oceanospirillales</taxon>
        <taxon>Oceanospirillaceae</taxon>
        <taxon>Marinobacterium</taxon>
    </lineage>
</organism>